<evidence type="ECO:0000256" key="8">
    <source>
        <dbReference type="ARBA" id="ARBA00022553"/>
    </source>
</evidence>
<comment type="function">
    <text evidence="17">Member of the two-component regulatory system NreB/NreC involved in the control of dissimilatory nitrate/nitrite reduction in response to oxygen. NreB functions as a direct oxygen sensor histidine kinase which is autophosphorylated, in the absence of oxygen, probably at the conserved histidine residue, and transfers its phosphate group probably to a conserved aspartate residue of NreC. NreB/NreC activates the expression of the nitrate (narGHJI) and nitrite (nir) reductase operons, as well as the putative nitrate transporter gene narT.</text>
</comment>
<proteinExistence type="predicted"/>
<evidence type="ECO:0000256" key="13">
    <source>
        <dbReference type="ARBA" id="ARBA00022840"/>
    </source>
</evidence>
<keyword evidence="10" id="KW-0479">Metal-binding</keyword>
<dbReference type="GO" id="GO:0051539">
    <property type="term" value="F:4 iron, 4 sulfur cluster binding"/>
    <property type="evidence" value="ECO:0007669"/>
    <property type="project" value="UniProtKB-KW"/>
</dbReference>
<evidence type="ECO:0000256" key="10">
    <source>
        <dbReference type="ARBA" id="ARBA00022723"/>
    </source>
</evidence>
<dbReference type="PANTHER" id="PTHR24421:SF10">
    <property type="entry name" value="NITRATE_NITRITE SENSOR PROTEIN NARQ"/>
    <property type="match status" value="1"/>
</dbReference>
<dbReference type="EMBL" id="CP063849">
    <property type="protein sequence ID" value="QOY88796.1"/>
    <property type="molecule type" value="Genomic_DNA"/>
</dbReference>
<dbReference type="AlphaFoldDB" id="A0A7S7NSB1"/>
<evidence type="ECO:0000256" key="9">
    <source>
        <dbReference type="ARBA" id="ARBA00022679"/>
    </source>
</evidence>
<dbReference type="RefSeq" id="WP_194450458.1">
    <property type="nucleotide sequence ID" value="NZ_CP063849.1"/>
</dbReference>
<evidence type="ECO:0000256" key="15">
    <source>
        <dbReference type="ARBA" id="ARBA00023012"/>
    </source>
</evidence>
<keyword evidence="23" id="KW-1185">Reference proteome</keyword>
<dbReference type="Gene3D" id="3.30.565.10">
    <property type="entry name" value="Histidine kinase-like ATPase, C-terminal domain"/>
    <property type="match status" value="1"/>
</dbReference>
<keyword evidence="13" id="KW-0067">ATP-binding</keyword>
<name>A0A7S7NSB1_PALFE</name>
<evidence type="ECO:0000256" key="4">
    <source>
        <dbReference type="ARBA" id="ARBA00012438"/>
    </source>
</evidence>
<dbReference type="Proteomes" id="UP000593892">
    <property type="component" value="Chromosome"/>
</dbReference>
<sequence length="466" mass="52548">MADPSTHRWSLRKVASQFLSTWARALGIGFAGLLLLMVAMAFDATTSLRKVELATAALRNESRARDALLDQLRADIFRIATVVRDYLLEVDGARAESQKAELHQLRTHTRETLQVYEAKLPASERDAFNELRSHVDSYWWSLEPALQWDAKLRRSKAGSFLLDVILPFRTEVLQLTRRITALNERDLDAGEERIRAVQSGFRRRVVVISLTALLLGLALATLSIRRVQRLEHEAQLRYEEVEAARREMQSLSSRLVTAQEEERRNLSRELHDEVGQTMSAMLVELGRLETSPDPETRGERLKSVRGLAEASVGMVRNMALLLRPSMLDDLGLVAALRWQAREVTRRSGLKVKMVADEIVEDLPDSHRTCVYRVVQEALHNCTRHARATQVRVVVRRDQQGLSVTVQDDGVGFDPHREKGMGLLGMEERVEQLGGRFSIDSSPGQGAVLSILLPLPDQAQHPTKETP</sequence>
<keyword evidence="8" id="KW-0597">Phosphoprotein</keyword>
<evidence type="ECO:0000256" key="6">
    <source>
        <dbReference type="ARBA" id="ARBA00022485"/>
    </source>
</evidence>
<dbReference type="InterPro" id="IPR036890">
    <property type="entry name" value="HATPase_C_sf"/>
</dbReference>
<evidence type="ECO:0000256" key="7">
    <source>
        <dbReference type="ARBA" id="ARBA00022490"/>
    </source>
</evidence>
<dbReference type="SMART" id="SM00387">
    <property type="entry name" value="HATPase_c"/>
    <property type="match status" value="1"/>
</dbReference>
<keyword evidence="7" id="KW-0963">Cytoplasm</keyword>
<dbReference type="KEGG" id="pfer:IRI77_02210"/>
<dbReference type="SUPFAM" id="SSF55874">
    <property type="entry name" value="ATPase domain of HSP90 chaperone/DNA topoisomerase II/histidine kinase"/>
    <property type="match status" value="1"/>
</dbReference>
<keyword evidence="11" id="KW-0547">Nucleotide-binding</keyword>
<feature type="transmembrane region" description="Helical" evidence="20">
    <location>
        <begin position="205"/>
        <end position="224"/>
    </location>
</feature>
<comment type="catalytic activity">
    <reaction evidence="1">
        <text>ATP + protein L-histidine = ADP + protein N-phospho-L-histidine.</text>
        <dbReference type="EC" id="2.7.13.3"/>
    </reaction>
</comment>
<keyword evidence="9" id="KW-0808">Transferase</keyword>
<accession>A0A7S7NSB1</accession>
<evidence type="ECO:0000256" key="14">
    <source>
        <dbReference type="ARBA" id="ARBA00023004"/>
    </source>
</evidence>
<evidence type="ECO:0000256" key="11">
    <source>
        <dbReference type="ARBA" id="ARBA00022741"/>
    </source>
</evidence>
<dbReference type="InterPro" id="IPR050482">
    <property type="entry name" value="Sensor_HK_TwoCompSys"/>
</dbReference>
<comment type="subcellular location">
    <subcellularLocation>
        <location evidence="3">Cytoplasm</location>
    </subcellularLocation>
</comment>
<feature type="transmembrane region" description="Helical" evidence="20">
    <location>
        <begin position="22"/>
        <end position="42"/>
    </location>
</feature>
<feature type="domain" description="Histidine kinase" evidence="21">
    <location>
        <begin position="265"/>
        <end position="456"/>
    </location>
</feature>
<evidence type="ECO:0000256" key="17">
    <source>
        <dbReference type="ARBA" id="ARBA00024827"/>
    </source>
</evidence>
<dbReference type="GO" id="GO:0046983">
    <property type="term" value="F:protein dimerization activity"/>
    <property type="evidence" value="ECO:0007669"/>
    <property type="project" value="InterPro"/>
</dbReference>
<dbReference type="GO" id="GO:0005737">
    <property type="term" value="C:cytoplasm"/>
    <property type="evidence" value="ECO:0007669"/>
    <property type="project" value="UniProtKB-SubCell"/>
</dbReference>
<keyword evidence="12" id="KW-0418">Kinase</keyword>
<dbReference type="InterPro" id="IPR004358">
    <property type="entry name" value="Sig_transdc_His_kin-like_C"/>
</dbReference>
<keyword evidence="6" id="KW-0004">4Fe-4S</keyword>
<dbReference type="Pfam" id="PF02518">
    <property type="entry name" value="HATPase_c"/>
    <property type="match status" value="1"/>
</dbReference>
<dbReference type="InterPro" id="IPR005467">
    <property type="entry name" value="His_kinase_dom"/>
</dbReference>
<evidence type="ECO:0000256" key="20">
    <source>
        <dbReference type="SAM" id="Phobius"/>
    </source>
</evidence>
<dbReference type="PROSITE" id="PS50109">
    <property type="entry name" value="HIS_KIN"/>
    <property type="match status" value="1"/>
</dbReference>
<dbReference type="GO" id="GO:0046872">
    <property type="term" value="F:metal ion binding"/>
    <property type="evidence" value="ECO:0007669"/>
    <property type="project" value="UniProtKB-KW"/>
</dbReference>
<dbReference type="InterPro" id="IPR003594">
    <property type="entry name" value="HATPase_dom"/>
</dbReference>
<evidence type="ECO:0000256" key="16">
    <source>
        <dbReference type="ARBA" id="ARBA00023014"/>
    </source>
</evidence>
<evidence type="ECO:0000259" key="21">
    <source>
        <dbReference type="PROSITE" id="PS50109"/>
    </source>
</evidence>
<keyword evidence="20" id="KW-0812">Transmembrane</keyword>
<dbReference type="GO" id="GO:0000155">
    <property type="term" value="F:phosphorelay sensor kinase activity"/>
    <property type="evidence" value="ECO:0007669"/>
    <property type="project" value="InterPro"/>
</dbReference>
<dbReference type="PRINTS" id="PR00344">
    <property type="entry name" value="BCTRLSENSOR"/>
</dbReference>
<evidence type="ECO:0000256" key="3">
    <source>
        <dbReference type="ARBA" id="ARBA00004496"/>
    </source>
</evidence>
<keyword evidence="20" id="KW-1133">Transmembrane helix</keyword>
<reference evidence="22 23" key="1">
    <citation type="submission" date="2020-10" db="EMBL/GenBank/DDBJ databases">
        <title>Complete genome sequence of Paludibaculum fermentans P105T, a facultatively anaerobic acidobacterium capable of dissimilatory Fe(III) reduction.</title>
        <authorList>
            <person name="Dedysh S.N."/>
            <person name="Beletsky A.V."/>
            <person name="Kulichevskaya I.S."/>
            <person name="Mardanov A.V."/>
            <person name="Ravin N.V."/>
        </authorList>
    </citation>
    <scope>NUCLEOTIDE SEQUENCE [LARGE SCALE GENOMIC DNA]</scope>
    <source>
        <strain evidence="22 23">P105</strain>
    </source>
</reference>
<evidence type="ECO:0000313" key="23">
    <source>
        <dbReference type="Proteomes" id="UP000593892"/>
    </source>
</evidence>
<dbReference type="Pfam" id="PF07730">
    <property type="entry name" value="HisKA_3"/>
    <property type="match status" value="1"/>
</dbReference>
<organism evidence="22 23">
    <name type="scientific">Paludibaculum fermentans</name>
    <dbReference type="NCBI Taxonomy" id="1473598"/>
    <lineage>
        <taxon>Bacteria</taxon>
        <taxon>Pseudomonadati</taxon>
        <taxon>Acidobacteriota</taxon>
        <taxon>Terriglobia</taxon>
        <taxon>Bryobacterales</taxon>
        <taxon>Bryobacteraceae</taxon>
        <taxon>Paludibaculum</taxon>
    </lineage>
</organism>
<evidence type="ECO:0000256" key="5">
    <source>
        <dbReference type="ARBA" id="ARBA00017322"/>
    </source>
</evidence>
<gene>
    <name evidence="22" type="ORF">IRI77_02210</name>
</gene>
<comment type="cofactor">
    <cofactor evidence="2">
        <name>[4Fe-4S] cluster</name>
        <dbReference type="ChEBI" id="CHEBI:49883"/>
    </cofactor>
</comment>
<feature type="coiled-coil region" evidence="19">
    <location>
        <begin position="224"/>
        <end position="261"/>
    </location>
</feature>
<keyword evidence="20" id="KW-0472">Membrane</keyword>
<dbReference type="PANTHER" id="PTHR24421">
    <property type="entry name" value="NITRATE/NITRITE SENSOR PROTEIN NARX-RELATED"/>
    <property type="match status" value="1"/>
</dbReference>
<evidence type="ECO:0000256" key="2">
    <source>
        <dbReference type="ARBA" id="ARBA00001966"/>
    </source>
</evidence>
<keyword evidence="15" id="KW-0902">Two-component regulatory system</keyword>
<keyword evidence="16" id="KW-0411">Iron-sulfur</keyword>
<evidence type="ECO:0000313" key="22">
    <source>
        <dbReference type="EMBL" id="QOY88796.1"/>
    </source>
</evidence>
<dbReference type="CDD" id="cd16917">
    <property type="entry name" value="HATPase_UhpB-NarQ-NarX-like"/>
    <property type="match status" value="1"/>
</dbReference>
<evidence type="ECO:0000256" key="1">
    <source>
        <dbReference type="ARBA" id="ARBA00000085"/>
    </source>
</evidence>
<protein>
    <recommendedName>
        <fullName evidence="5">Oxygen sensor histidine kinase NreB</fullName>
        <ecNumber evidence="4">2.7.13.3</ecNumber>
    </recommendedName>
    <alternativeName>
        <fullName evidence="18">Nitrogen regulation protein B</fullName>
    </alternativeName>
</protein>
<dbReference type="GO" id="GO:0005524">
    <property type="term" value="F:ATP binding"/>
    <property type="evidence" value="ECO:0007669"/>
    <property type="project" value="UniProtKB-KW"/>
</dbReference>
<evidence type="ECO:0000256" key="18">
    <source>
        <dbReference type="ARBA" id="ARBA00030800"/>
    </source>
</evidence>
<keyword evidence="19" id="KW-0175">Coiled coil</keyword>
<dbReference type="GO" id="GO:0016020">
    <property type="term" value="C:membrane"/>
    <property type="evidence" value="ECO:0007669"/>
    <property type="project" value="InterPro"/>
</dbReference>
<dbReference type="InterPro" id="IPR011712">
    <property type="entry name" value="Sig_transdc_His_kin_sub3_dim/P"/>
</dbReference>
<dbReference type="EC" id="2.7.13.3" evidence="4"/>
<evidence type="ECO:0000256" key="19">
    <source>
        <dbReference type="SAM" id="Coils"/>
    </source>
</evidence>
<keyword evidence="14" id="KW-0408">Iron</keyword>
<evidence type="ECO:0000256" key="12">
    <source>
        <dbReference type="ARBA" id="ARBA00022777"/>
    </source>
</evidence>
<dbReference type="Gene3D" id="1.20.5.1930">
    <property type="match status" value="1"/>
</dbReference>